<dbReference type="InterPro" id="IPR001789">
    <property type="entry name" value="Sig_transdc_resp-reg_receiver"/>
</dbReference>
<comment type="caution">
    <text evidence="17">The sequence shown here is derived from an EMBL/GenBank/DDBJ whole genome shotgun (WGS) entry which is preliminary data.</text>
</comment>
<evidence type="ECO:0000256" key="5">
    <source>
        <dbReference type="ARBA" id="ARBA00022553"/>
    </source>
</evidence>
<dbReference type="SMART" id="SM00448">
    <property type="entry name" value="REC"/>
    <property type="match status" value="1"/>
</dbReference>
<name>A0A418WJG6_9PROT</name>
<dbReference type="InterPro" id="IPR001867">
    <property type="entry name" value="OmpR/PhoB-type_DNA-bd"/>
</dbReference>
<dbReference type="InterPro" id="IPR036388">
    <property type="entry name" value="WH-like_DNA-bd_sf"/>
</dbReference>
<dbReference type="Pfam" id="PF00072">
    <property type="entry name" value="Response_reg"/>
    <property type="match status" value="1"/>
</dbReference>
<gene>
    <name evidence="17" type="primary">phoB</name>
    <name evidence="17" type="ORF">D3874_24675</name>
</gene>
<dbReference type="OrthoDB" id="9802426at2"/>
<dbReference type="Gene3D" id="3.40.50.2300">
    <property type="match status" value="1"/>
</dbReference>
<accession>A0A418WJG6</accession>
<dbReference type="CDD" id="cd00383">
    <property type="entry name" value="trans_reg_C"/>
    <property type="match status" value="1"/>
</dbReference>
<dbReference type="GO" id="GO:0032993">
    <property type="term" value="C:protein-DNA complex"/>
    <property type="evidence" value="ECO:0007669"/>
    <property type="project" value="TreeGrafter"/>
</dbReference>
<reference evidence="17 18" key="1">
    <citation type="submission" date="2018-09" db="EMBL/GenBank/DDBJ databases">
        <authorList>
            <person name="Zhu H."/>
        </authorList>
    </citation>
    <scope>NUCLEOTIDE SEQUENCE [LARGE SCALE GENOMIC DNA]</scope>
    <source>
        <strain evidence="17 18">K1W22B-8</strain>
    </source>
</reference>
<evidence type="ECO:0000259" key="15">
    <source>
        <dbReference type="PROSITE" id="PS50110"/>
    </source>
</evidence>
<evidence type="ECO:0000313" key="17">
    <source>
        <dbReference type="EMBL" id="RJF90174.1"/>
    </source>
</evidence>
<evidence type="ECO:0000256" key="14">
    <source>
        <dbReference type="PROSITE-ProRule" id="PRU01091"/>
    </source>
</evidence>
<feature type="modified residue" description="4-aspartylphosphate" evidence="13">
    <location>
        <position position="53"/>
    </location>
</feature>
<evidence type="ECO:0000256" key="11">
    <source>
        <dbReference type="ARBA" id="ARBA00023163"/>
    </source>
</evidence>
<comment type="subcellular location">
    <subcellularLocation>
        <location evidence="1">Cytoplasm</location>
    </subcellularLocation>
</comment>
<keyword evidence="11" id="KW-0804">Transcription</keyword>
<sequence length="237" mass="26730">MKPSILIVEDEPALVDLLRYNLEANGFDVRAGMDGDEALMLVDERLPDLIVLDWMLPSVSGIEVCRQLRRKQGTRQVPIILLTARGEESDRVRGLESGADDYVTKPFSPNELLARIRAVLRRSRPALSEEGLAYADVVMDLSSHRVMRNGGEIHLGPTEFRLLRHFLENPGRVFSREQILDAVWGRDIYIEQRTVDVHIRRLRKALNANGGKDMIRTVRSAGYAIDTQGAGGRPIRH</sequence>
<evidence type="ECO:0000313" key="18">
    <source>
        <dbReference type="Proteomes" id="UP000284605"/>
    </source>
</evidence>
<dbReference type="SUPFAM" id="SSF46894">
    <property type="entry name" value="C-terminal effector domain of the bipartite response regulators"/>
    <property type="match status" value="1"/>
</dbReference>
<dbReference type="Pfam" id="PF00486">
    <property type="entry name" value="Trans_reg_C"/>
    <property type="match status" value="1"/>
</dbReference>
<dbReference type="GO" id="GO:0000976">
    <property type="term" value="F:transcription cis-regulatory region binding"/>
    <property type="evidence" value="ECO:0007669"/>
    <property type="project" value="TreeGrafter"/>
</dbReference>
<dbReference type="GO" id="GO:0005829">
    <property type="term" value="C:cytosol"/>
    <property type="evidence" value="ECO:0007669"/>
    <property type="project" value="TreeGrafter"/>
</dbReference>
<keyword evidence="9 14" id="KW-0238">DNA-binding</keyword>
<dbReference type="Gene3D" id="6.10.250.690">
    <property type="match status" value="1"/>
</dbReference>
<proteinExistence type="predicted"/>
<feature type="DNA-binding region" description="OmpR/PhoB-type" evidence="14">
    <location>
        <begin position="129"/>
        <end position="227"/>
    </location>
</feature>
<dbReference type="InterPro" id="IPR016032">
    <property type="entry name" value="Sig_transdc_resp-reg_C-effctor"/>
</dbReference>
<organism evidence="17 18">
    <name type="scientific">Oleomonas cavernae</name>
    <dbReference type="NCBI Taxonomy" id="2320859"/>
    <lineage>
        <taxon>Bacteria</taxon>
        <taxon>Pseudomonadati</taxon>
        <taxon>Pseudomonadota</taxon>
        <taxon>Alphaproteobacteria</taxon>
        <taxon>Acetobacterales</taxon>
        <taxon>Acetobacteraceae</taxon>
        <taxon>Oleomonas</taxon>
    </lineage>
</organism>
<keyword evidence="7" id="KW-0902">Two-component regulatory system</keyword>
<keyword evidence="6" id="KW-0592">Phosphate transport</keyword>
<dbReference type="Proteomes" id="UP000284605">
    <property type="component" value="Unassembled WGS sequence"/>
</dbReference>
<dbReference type="EMBL" id="QYUK01000011">
    <property type="protein sequence ID" value="RJF90174.1"/>
    <property type="molecule type" value="Genomic_DNA"/>
</dbReference>
<evidence type="ECO:0000256" key="1">
    <source>
        <dbReference type="ARBA" id="ARBA00004496"/>
    </source>
</evidence>
<feature type="domain" description="Response regulatory" evidence="15">
    <location>
        <begin position="4"/>
        <end position="120"/>
    </location>
</feature>
<evidence type="ECO:0000256" key="10">
    <source>
        <dbReference type="ARBA" id="ARBA00023159"/>
    </source>
</evidence>
<evidence type="ECO:0000256" key="3">
    <source>
        <dbReference type="ARBA" id="ARBA00022448"/>
    </source>
</evidence>
<dbReference type="PANTHER" id="PTHR48111:SF40">
    <property type="entry name" value="PHOSPHATE REGULON TRANSCRIPTIONAL REGULATORY PROTEIN PHOB"/>
    <property type="match status" value="1"/>
</dbReference>
<dbReference type="GO" id="GO:0006355">
    <property type="term" value="P:regulation of DNA-templated transcription"/>
    <property type="evidence" value="ECO:0007669"/>
    <property type="project" value="InterPro"/>
</dbReference>
<dbReference type="SMART" id="SM00862">
    <property type="entry name" value="Trans_reg_C"/>
    <property type="match status" value="1"/>
</dbReference>
<dbReference type="CDD" id="cd17618">
    <property type="entry name" value="REC_OmpR_PhoB"/>
    <property type="match status" value="1"/>
</dbReference>
<dbReference type="InterPro" id="IPR011006">
    <property type="entry name" value="CheY-like_superfamily"/>
</dbReference>
<keyword evidence="8" id="KW-0805">Transcription regulation</keyword>
<evidence type="ECO:0000256" key="2">
    <source>
        <dbReference type="ARBA" id="ARBA00013332"/>
    </source>
</evidence>
<keyword evidence="5 13" id="KW-0597">Phosphoprotein</keyword>
<evidence type="ECO:0000256" key="4">
    <source>
        <dbReference type="ARBA" id="ARBA00022490"/>
    </source>
</evidence>
<keyword evidence="4" id="KW-0963">Cytoplasm</keyword>
<keyword evidence="18" id="KW-1185">Reference proteome</keyword>
<evidence type="ECO:0000256" key="6">
    <source>
        <dbReference type="ARBA" id="ARBA00022592"/>
    </source>
</evidence>
<dbReference type="AlphaFoldDB" id="A0A418WJG6"/>
<dbReference type="RefSeq" id="WP_119782480.1">
    <property type="nucleotide sequence ID" value="NZ_QYUK01000011.1"/>
</dbReference>
<evidence type="ECO:0000256" key="12">
    <source>
        <dbReference type="ARBA" id="ARBA00024735"/>
    </source>
</evidence>
<dbReference type="Gene3D" id="1.10.10.10">
    <property type="entry name" value="Winged helix-like DNA-binding domain superfamily/Winged helix DNA-binding domain"/>
    <property type="match status" value="1"/>
</dbReference>
<evidence type="ECO:0000256" key="9">
    <source>
        <dbReference type="ARBA" id="ARBA00023125"/>
    </source>
</evidence>
<dbReference type="GO" id="GO:0000156">
    <property type="term" value="F:phosphorelay response regulator activity"/>
    <property type="evidence" value="ECO:0007669"/>
    <property type="project" value="InterPro"/>
</dbReference>
<evidence type="ECO:0000256" key="8">
    <source>
        <dbReference type="ARBA" id="ARBA00023015"/>
    </source>
</evidence>
<dbReference type="InterPro" id="IPR039420">
    <property type="entry name" value="WalR-like"/>
</dbReference>
<dbReference type="NCBIfam" id="TIGR02154">
    <property type="entry name" value="PhoB"/>
    <property type="match status" value="1"/>
</dbReference>
<dbReference type="SUPFAM" id="SSF52172">
    <property type="entry name" value="CheY-like"/>
    <property type="match status" value="1"/>
</dbReference>
<dbReference type="PANTHER" id="PTHR48111">
    <property type="entry name" value="REGULATOR OF RPOS"/>
    <property type="match status" value="1"/>
</dbReference>
<dbReference type="GO" id="GO:0006817">
    <property type="term" value="P:phosphate ion transport"/>
    <property type="evidence" value="ECO:0007669"/>
    <property type="project" value="UniProtKB-KW"/>
</dbReference>
<dbReference type="PROSITE" id="PS50110">
    <property type="entry name" value="RESPONSE_REGULATORY"/>
    <property type="match status" value="1"/>
</dbReference>
<protein>
    <recommendedName>
        <fullName evidence="2">Phosphate regulon transcriptional regulatory protein PhoB</fullName>
    </recommendedName>
</protein>
<dbReference type="FunFam" id="3.40.50.2300:FF:000001">
    <property type="entry name" value="DNA-binding response regulator PhoB"/>
    <property type="match status" value="1"/>
</dbReference>
<keyword evidence="10" id="KW-0010">Activator</keyword>
<evidence type="ECO:0000259" key="16">
    <source>
        <dbReference type="PROSITE" id="PS51755"/>
    </source>
</evidence>
<comment type="function">
    <text evidence="12">This protein is a positive regulator for the phosphate regulon. Transcription of this operon is positively regulated by PhoB and PhoR when phosphate is limited.</text>
</comment>
<keyword evidence="3" id="KW-0813">Transport</keyword>
<dbReference type="InterPro" id="IPR011879">
    <property type="entry name" value="Sig_transdc_resp-reg_PhoB"/>
</dbReference>
<feature type="domain" description="OmpR/PhoB-type" evidence="16">
    <location>
        <begin position="129"/>
        <end position="227"/>
    </location>
</feature>
<evidence type="ECO:0000256" key="13">
    <source>
        <dbReference type="PROSITE-ProRule" id="PRU00169"/>
    </source>
</evidence>
<dbReference type="PROSITE" id="PS51755">
    <property type="entry name" value="OMPR_PHOB"/>
    <property type="match status" value="1"/>
</dbReference>
<evidence type="ECO:0000256" key="7">
    <source>
        <dbReference type="ARBA" id="ARBA00023012"/>
    </source>
</evidence>